<dbReference type="InterPro" id="IPR042197">
    <property type="entry name" value="Apaf_helical"/>
</dbReference>
<gene>
    <name evidence="6" type="ORF">Fmac_021302</name>
</gene>
<dbReference type="InterPro" id="IPR044974">
    <property type="entry name" value="Disease_R_plants"/>
</dbReference>
<dbReference type="PRINTS" id="PR00364">
    <property type="entry name" value="DISEASERSIST"/>
</dbReference>
<keyword evidence="2" id="KW-0677">Repeat</keyword>
<dbReference type="Proteomes" id="UP001603857">
    <property type="component" value="Unassembled WGS sequence"/>
</dbReference>
<evidence type="ECO:0000313" key="6">
    <source>
        <dbReference type="EMBL" id="KAL2327875.1"/>
    </source>
</evidence>
<evidence type="ECO:0000256" key="3">
    <source>
        <dbReference type="ARBA" id="ARBA00022821"/>
    </source>
</evidence>
<dbReference type="InterPro" id="IPR058192">
    <property type="entry name" value="WHD_ROQ1-like"/>
</dbReference>
<dbReference type="Pfam" id="PF01582">
    <property type="entry name" value="TIR"/>
    <property type="match status" value="1"/>
</dbReference>
<evidence type="ECO:0000256" key="2">
    <source>
        <dbReference type="ARBA" id="ARBA00022737"/>
    </source>
</evidence>
<dbReference type="FunFam" id="3.40.50.10140:FF:000007">
    <property type="entry name" value="Disease resistance protein (TIR-NBS-LRR class)"/>
    <property type="match status" value="1"/>
</dbReference>
<dbReference type="SUPFAM" id="SSF52540">
    <property type="entry name" value="P-loop containing nucleoside triphosphate hydrolases"/>
    <property type="match status" value="1"/>
</dbReference>
<dbReference type="SMART" id="SM00255">
    <property type="entry name" value="TIR"/>
    <property type="match status" value="1"/>
</dbReference>
<dbReference type="PROSITE" id="PS50104">
    <property type="entry name" value="TIR"/>
    <property type="match status" value="1"/>
</dbReference>
<dbReference type="PANTHER" id="PTHR11017:SF259">
    <property type="entry name" value="ADP-RIBOSYL CYCLASE_CYCLIC ADP-RIBOSE HYDROLASE"/>
    <property type="match status" value="1"/>
</dbReference>
<keyword evidence="4" id="KW-0520">NAD</keyword>
<organism evidence="6 7">
    <name type="scientific">Flemingia macrophylla</name>
    <dbReference type="NCBI Taxonomy" id="520843"/>
    <lineage>
        <taxon>Eukaryota</taxon>
        <taxon>Viridiplantae</taxon>
        <taxon>Streptophyta</taxon>
        <taxon>Embryophyta</taxon>
        <taxon>Tracheophyta</taxon>
        <taxon>Spermatophyta</taxon>
        <taxon>Magnoliopsida</taxon>
        <taxon>eudicotyledons</taxon>
        <taxon>Gunneridae</taxon>
        <taxon>Pentapetalae</taxon>
        <taxon>rosids</taxon>
        <taxon>fabids</taxon>
        <taxon>Fabales</taxon>
        <taxon>Fabaceae</taxon>
        <taxon>Papilionoideae</taxon>
        <taxon>50 kb inversion clade</taxon>
        <taxon>NPAAA clade</taxon>
        <taxon>indigoferoid/millettioid clade</taxon>
        <taxon>Phaseoleae</taxon>
        <taxon>Flemingia</taxon>
    </lineage>
</organism>
<evidence type="ECO:0000256" key="4">
    <source>
        <dbReference type="ARBA" id="ARBA00023027"/>
    </source>
</evidence>
<name>A0ABD1LY71_9FABA</name>
<keyword evidence="3" id="KW-0611">Plant defense</keyword>
<dbReference type="InterPro" id="IPR027417">
    <property type="entry name" value="P-loop_NTPase"/>
</dbReference>
<dbReference type="SUPFAM" id="SSF46785">
    <property type="entry name" value="Winged helix' DNA-binding domain"/>
    <property type="match status" value="1"/>
</dbReference>
<dbReference type="Pfam" id="PF23282">
    <property type="entry name" value="WHD_ROQ1"/>
    <property type="match status" value="1"/>
</dbReference>
<dbReference type="InterPro" id="IPR002182">
    <property type="entry name" value="NB-ARC"/>
</dbReference>
<keyword evidence="7" id="KW-1185">Reference proteome</keyword>
<dbReference type="Pfam" id="PF00931">
    <property type="entry name" value="NB-ARC"/>
    <property type="match status" value="1"/>
</dbReference>
<dbReference type="Gene3D" id="1.10.8.430">
    <property type="entry name" value="Helical domain of apoptotic protease-activating factors"/>
    <property type="match status" value="1"/>
</dbReference>
<reference evidence="6 7" key="1">
    <citation type="submission" date="2024-08" db="EMBL/GenBank/DDBJ databases">
        <title>Insights into the chromosomal genome structure of Flemingia macrophylla.</title>
        <authorList>
            <person name="Ding Y."/>
            <person name="Zhao Y."/>
            <person name="Bi W."/>
            <person name="Wu M."/>
            <person name="Zhao G."/>
            <person name="Gong Y."/>
            <person name="Li W."/>
            <person name="Zhang P."/>
        </authorList>
    </citation>
    <scope>NUCLEOTIDE SEQUENCE [LARGE SCALE GENOMIC DNA]</scope>
    <source>
        <strain evidence="6">DYQJB</strain>
        <tissue evidence="6">Leaf</tissue>
    </source>
</reference>
<dbReference type="InterPro" id="IPR036390">
    <property type="entry name" value="WH_DNA-bd_sf"/>
</dbReference>
<dbReference type="InterPro" id="IPR011713">
    <property type="entry name" value="Leu-rich_rpt_3"/>
</dbReference>
<dbReference type="SUPFAM" id="SSF52200">
    <property type="entry name" value="Toll/Interleukin receptor TIR domain"/>
    <property type="match status" value="1"/>
</dbReference>
<evidence type="ECO:0000256" key="1">
    <source>
        <dbReference type="ARBA" id="ARBA00022614"/>
    </source>
</evidence>
<evidence type="ECO:0000313" key="7">
    <source>
        <dbReference type="Proteomes" id="UP001603857"/>
    </source>
</evidence>
<comment type="caution">
    <text evidence="6">The sequence shown here is derived from an EMBL/GenBank/DDBJ whole genome shotgun (WGS) entry which is preliminary data.</text>
</comment>
<protein>
    <recommendedName>
        <fullName evidence="5">TIR domain-containing protein</fullName>
    </recommendedName>
</protein>
<dbReference type="EMBL" id="JBGMDY010000007">
    <property type="protein sequence ID" value="KAL2327875.1"/>
    <property type="molecule type" value="Genomic_DNA"/>
</dbReference>
<dbReference type="InterPro" id="IPR000157">
    <property type="entry name" value="TIR_dom"/>
</dbReference>
<accession>A0ABD1LY71</accession>
<proteinExistence type="predicted"/>
<dbReference type="PANTHER" id="PTHR11017">
    <property type="entry name" value="LEUCINE-RICH REPEAT-CONTAINING PROTEIN"/>
    <property type="match status" value="1"/>
</dbReference>
<dbReference type="Gene3D" id="3.40.50.10140">
    <property type="entry name" value="Toll/interleukin-1 receptor homology (TIR) domain"/>
    <property type="match status" value="1"/>
</dbReference>
<dbReference type="Pfam" id="PF07725">
    <property type="entry name" value="LRR_3"/>
    <property type="match status" value="1"/>
</dbReference>
<dbReference type="InterPro" id="IPR035897">
    <property type="entry name" value="Toll_tir_struct_dom_sf"/>
</dbReference>
<evidence type="ECO:0000259" key="5">
    <source>
        <dbReference type="PROSITE" id="PS50104"/>
    </source>
</evidence>
<dbReference type="GO" id="GO:0006952">
    <property type="term" value="P:defense response"/>
    <property type="evidence" value="ECO:0007669"/>
    <property type="project" value="UniProtKB-KW"/>
</dbReference>
<dbReference type="Gene3D" id="3.40.50.300">
    <property type="entry name" value="P-loop containing nucleotide triphosphate hydrolases"/>
    <property type="match status" value="1"/>
</dbReference>
<dbReference type="AlphaFoldDB" id="A0ABD1LY71"/>
<sequence length="638" mass="73487">MASNTITSSSHATRIYDVFVSFRGETRNNFTGFLFEALRRKGIHAFKDDKDINKGESIAPELLQAIEGSRLFIVVFSKCYASSTWCLRELAHICNCIRTSPRRVLPIFYEVNPSEVRKQGGYYQEAFAQHKEKFREDKKKMEEVKTWREALAQVANLSGCDIQNKPQYAEIEEIVQEITNVLGPKYLCLPKDNLVGMESRLQQLAGVLCLGLTNVVRVVGICGMSGIGKTTLGRALYERISHQYDFRCYIEDVSKTYRDSSALGVQKQLLSHLPSEKNLEVYNVADGTCLLWTRLRRARALIIFDNVEQVGQLKIFTGSRDTLLRECLGEGSRIIIISRDQQILRTHGVDDVYQVRALNDEDALNLFCNNAFKTNYVIRDYDLLTREVLSHAQGHPLAIEVLASSLFGRNVLQWRSALARLRETTSKNIMDVLRISFDGLEDSEKEMFLDIACFYSLSLVQVLEEFSEFRGYYPKYGLQVLIDKSLITVTCDGDILMHKLLRNLGKFIVREKSPNEPWKWTRIWDYEDLCKLMSDDKTMENLEIVGIEYSRTDNQRIMRIESLSKMSRLKMFILRGIYLPKFPGVLGRLENLTNELGYLIWPAYPFESLPTRFEPDKIVQLYLPFSNIKQLWEGTKVV</sequence>
<feature type="domain" description="TIR" evidence="5">
    <location>
        <begin position="14"/>
        <end position="182"/>
    </location>
</feature>
<keyword evidence="1" id="KW-0433">Leucine-rich repeat</keyword>